<dbReference type="RefSeq" id="XP_005818332.1">
    <property type="nucleotide sequence ID" value="XM_005818275.1"/>
</dbReference>
<dbReference type="PaxDb" id="55529-EKX31352"/>
<feature type="non-terminal residue" evidence="3">
    <location>
        <position position="1"/>
    </location>
</feature>
<accession>L1I5K6</accession>
<protein>
    <submittedName>
        <fullName evidence="3">Uncharacterized protein</fullName>
    </submittedName>
</protein>
<evidence type="ECO:0000313" key="3">
    <source>
        <dbReference type="EMBL" id="EKX31352.1"/>
    </source>
</evidence>
<dbReference type="AlphaFoldDB" id="L1I5K6"/>
<evidence type="ECO:0000256" key="1">
    <source>
        <dbReference type="SAM" id="MobiDB-lite"/>
    </source>
</evidence>
<feature type="signal peptide" evidence="2">
    <location>
        <begin position="1"/>
        <end position="24"/>
    </location>
</feature>
<dbReference type="HOGENOM" id="CLU_870437_0_0_1"/>
<gene>
    <name evidence="3" type="ORF">GUITHDRAFT_149352</name>
</gene>
<sequence length="321" mass="34127">MARSWVRAMAMTMAMAAMMATAEGRRGREEVENARMDEEASTSQWKLKGMIADALPSLLSFASSPPDVLRNILSSSSSSSKSYPAVKQDPIPQTYWWCEMHHAPQNIQTSSQAVNLASSLASVSPPSFSSKQGLVPVGEATAQDLRTKIIEVKGPARVRAAGDPLPPQTFWCEMHTGAQVELGAAAGATRGELQGMSKEQLIDALLASQQSLKTYKEKALTASGPARDHSPRRLLLSLTSSSSSPVSGGRRRSFKGGDVTCGSSDSSTLLVLVVRFLDMTLRVLGVGGCGRASELGKTRAAGPSGFCKEPAGGSYCFKRTR</sequence>
<feature type="region of interest" description="Disordered" evidence="1">
    <location>
        <begin position="237"/>
        <end position="259"/>
    </location>
</feature>
<feature type="chain" id="PRO_5009968659" evidence="2">
    <location>
        <begin position="25"/>
        <end position="321"/>
    </location>
</feature>
<dbReference type="EMBL" id="JH993295">
    <property type="protein sequence ID" value="EKX31352.1"/>
    <property type="molecule type" value="Genomic_DNA"/>
</dbReference>
<dbReference type="GeneID" id="17288077"/>
<keyword evidence="2" id="KW-0732">Signal</keyword>
<name>L1I5K6_GUITC</name>
<feature type="compositionally biased region" description="Low complexity" evidence="1">
    <location>
        <begin position="237"/>
        <end position="248"/>
    </location>
</feature>
<dbReference type="KEGG" id="gtt:GUITHDRAFT_149352"/>
<reference evidence="3" key="1">
    <citation type="journal article" date="2012" name="Nature">
        <title>Algal genomes reveal evolutionary mosaicism and the fate of nucleomorphs.</title>
        <authorList>
            <consortium name="DOE Joint Genome Institute"/>
            <person name="Curtis B.A."/>
            <person name="Tanifuji G."/>
            <person name="Burki F."/>
            <person name="Gruber A."/>
            <person name="Irimia M."/>
            <person name="Maruyama S."/>
            <person name="Arias M.C."/>
            <person name="Ball S.G."/>
            <person name="Gile G.H."/>
            <person name="Hirakawa Y."/>
            <person name="Hopkins J.F."/>
            <person name="Kuo A."/>
            <person name="Rensing S.A."/>
            <person name="Schmutz J."/>
            <person name="Symeonidi A."/>
            <person name="Elias M."/>
            <person name="Eveleigh R.J."/>
            <person name="Herman E.K."/>
            <person name="Klute M.J."/>
            <person name="Nakayama T."/>
            <person name="Obornik M."/>
            <person name="Reyes-Prieto A."/>
            <person name="Armbrust E.V."/>
            <person name="Aves S.J."/>
            <person name="Beiko R.G."/>
            <person name="Coutinho P."/>
            <person name="Dacks J.B."/>
            <person name="Durnford D.G."/>
            <person name="Fast N.M."/>
            <person name="Green B.R."/>
            <person name="Grisdale C.J."/>
            <person name="Hempel F."/>
            <person name="Henrissat B."/>
            <person name="Hoppner M.P."/>
            <person name="Ishida K."/>
            <person name="Kim E."/>
            <person name="Koreny L."/>
            <person name="Kroth P.G."/>
            <person name="Liu Y."/>
            <person name="Malik S.B."/>
            <person name="Maier U.G."/>
            <person name="McRose D."/>
            <person name="Mock T."/>
            <person name="Neilson J.A."/>
            <person name="Onodera N.T."/>
            <person name="Poole A.M."/>
            <person name="Pritham E.J."/>
            <person name="Richards T.A."/>
            <person name="Rocap G."/>
            <person name="Roy S.W."/>
            <person name="Sarai C."/>
            <person name="Schaack S."/>
            <person name="Shirato S."/>
            <person name="Slamovits C.H."/>
            <person name="Spencer D.F."/>
            <person name="Suzuki S."/>
            <person name="Worden A.Z."/>
            <person name="Zauner S."/>
            <person name="Barry K."/>
            <person name="Bell C."/>
            <person name="Bharti A.K."/>
            <person name="Crow J.A."/>
            <person name="Grimwood J."/>
            <person name="Kramer R."/>
            <person name="Lindquist E."/>
            <person name="Lucas S."/>
            <person name="Salamov A."/>
            <person name="McFadden G.I."/>
            <person name="Lane C.E."/>
            <person name="Keeling P.J."/>
            <person name="Gray M.W."/>
            <person name="Grigoriev I.V."/>
            <person name="Archibald J.M."/>
        </authorList>
    </citation>
    <scope>NUCLEOTIDE SEQUENCE</scope>
    <source>
        <strain evidence="3">CCMP2712</strain>
    </source>
</reference>
<evidence type="ECO:0000256" key="2">
    <source>
        <dbReference type="SAM" id="SignalP"/>
    </source>
</evidence>
<organism evidence="3">
    <name type="scientific">Guillardia theta (strain CCMP2712)</name>
    <name type="common">Cryptophyte</name>
    <dbReference type="NCBI Taxonomy" id="905079"/>
    <lineage>
        <taxon>Eukaryota</taxon>
        <taxon>Cryptophyceae</taxon>
        <taxon>Pyrenomonadales</taxon>
        <taxon>Geminigeraceae</taxon>
        <taxon>Guillardia</taxon>
    </lineage>
</organism>
<proteinExistence type="predicted"/>